<evidence type="ECO:0000313" key="7">
    <source>
        <dbReference type="Proteomes" id="UP000281553"/>
    </source>
</evidence>
<reference evidence="6 7" key="1">
    <citation type="submission" date="2018-11" db="EMBL/GenBank/DDBJ databases">
        <authorList>
            <consortium name="Pathogen Informatics"/>
        </authorList>
    </citation>
    <scope>NUCLEOTIDE SEQUENCE [LARGE SCALE GENOMIC DNA]</scope>
</reference>
<dbReference type="AlphaFoldDB" id="A0A3P7NWT9"/>
<dbReference type="InterPro" id="IPR037895">
    <property type="entry name" value="NUDCD1"/>
</dbReference>
<proteinExistence type="predicted"/>
<dbReference type="Proteomes" id="UP000281553">
    <property type="component" value="Unassembled WGS sequence"/>
</dbReference>
<gene>
    <name evidence="6" type="ORF">DILT_LOCUS5837</name>
</gene>
<evidence type="ECO:0000256" key="2">
    <source>
        <dbReference type="ARBA" id="ARBA00004496"/>
    </source>
</evidence>
<dbReference type="PANTHER" id="PTHR21664">
    <property type="entry name" value="CHRONIC MYELOGENOUS LEUKEMIA TUMOR ANTIGEN 66"/>
    <property type="match status" value="1"/>
</dbReference>
<evidence type="ECO:0000256" key="1">
    <source>
        <dbReference type="ARBA" id="ARBA00004123"/>
    </source>
</evidence>
<dbReference type="OrthoDB" id="428655at2759"/>
<keyword evidence="4" id="KW-0539">Nucleus</keyword>
<feature type="region of interest" description="Disordered" evidence="5">
    <location>
        <begin position="169"/>
        <end position="192"/>
    </location>
</feature>
<name>A0A3P7NWT9_DIBLA</name>
<dbReference type="GO" id="GO:0005737">
    <property type="term" value="C:cytoplasm"/>
    <property type="evidence" value="ECO:0007669"/>
    <property type="project" value="UniProtKB-SubCell"/>
</dbReference>
<dbReference type="EMBL" id="UYRU01048252">
    <property type="protein sequence ID" value="VDN10006.1"/>
    <property type="molecule type" value="Genomic_DNA"/>
</dbReference>
<dbReference type="GO" id="GO:0005634">
    <property type="term" value="C:nucleus"/>
    <property type="evidence" value="ECO:0007669"/>
    <property type="project" value="UniProtKB-SubCell"/>
</dbReference>
<dbReference type="PANTHER" id="PTHR21664:SF1">
    <property type="entry name" value="NUDC DOMAIN-CONTAINING PROTEIN 1"/>
    <property type="match status" value="1"/>
</dbReference>
<protein>
    <submittedName>
        <fullName evidence="6">Uncharacterized protein</fullName>
    </submittedName>
</protein>
<accession>A0A3P7NWT9</accession>
<evidence type="ECO:0000256" key="4">
    <source>
        <dbReference type="ARBA" id="ARBA00023242"/>
    </source>
</evidence>
<sequence>MAVRPRKELFSSGSIVWKVPSWAEPLNSGSKCNASMKLLSNYALVCDGARKLYMLDTPNRTSKTFSSWNVVLEYEIPTVAPSAYLLDAIQSSSSAEINCLLISVAATTGSSKSDVHLDWLTFGTTADSWGLVRHRRLSSPSFPDYAVFEPTASSLTVCTSDPFSAVLDSANPEIKPSEPSQPTPQPSAEADSITSSLRFTWSQCPPDASEEDSRLVNILIHLGSQKPPEVTKEAFKISCVSCAPEGHTGFAMQRLCIEMLTEDPEKSPISLCNARLFASVEANETMWTYDKETNRSVF</sequence>
<organism evidence="6 7">
    <name type="scientific">Dibothriocephalus latus</name>
    <name type="common">Fish tapeworm</name>
    <name type="synonym">Diphyllobothrium latum</name>
    <dbReference type="NCBI Taxonomy" id="60516"/>
    <lineage>
        <taxon>Eukaryota</taxon>
        <taxon>Metazoa</taxon>
        <taxon>Spiralia</taxon>
        <taxon>Lophotrochozoa</taxon>
        <taxon>Platyhelminthes</taxon>
        <taxon>Cestoda</taxon>
        <taxon>Eucestoda</taxon>
        <taxon>Diphyllobothriidea</taxon>
        <taxon>Diphyllobothriidae</taxon>
        <taxon>Dibothriocephalus</taxon>
    </lineage>
</organism>
<comment type="subcellular location">
    <subcellularLocation>
        <location evidence="2">Cytoplasm</location>
    </subcellularLocation>
    <subcellularLocation>
        <location evidence="1">Nucleus</location>
    </subcellularLocation>
</comment>
<evidence type="ECO:0000313" key="6">
    <source>
        <dbReference type="EMBL" id="VDN10006.1"/>
    </source>
</evidence>
<keyword evidence="3" id="KW-0963">Cytoplasm</keyword>
<evidence type="ECO:0000256" key="5">
    <source>
        <dbReference type="SAM" id="MobiDB-lite"/>
    </source>
</evidence>
<evidence type="ECO:0000256" key="3">
    <source>
        <dbReference type="ARBA" id="ARBA00022490"/>
    </source>
</evidence>
<keyword evidence="7" id="KW-1185">Reference proteome</keyword>